<reference evidence="15 16" key="1">
    <citation type="journal article" date="2023" name="Commun. Biol.">
        <title>Genome analysis of Parmales, the sister group of diatoms, reveals the evolutionary specialization of diatoms from phago-mixotrophs to photoautotrophs.</title>
        <authorList>
            <person name="Ban H."/>
            <person name="Sato S."/>
            <person name="Yoshikawa S."/>
            <person name="Yamada K."/>
            <person name="Nakamura Y."/>
            <person name="Ichinomiya M."/>
            <person name="Sato N."/>
            <person name="Blanc-Mathieu R."/>
            <person name="Endo H."/>
            <person name="Kuwata A."/>
            <person name="Ogata H."/>
        </authorList>
    </citation>
    <scope>NUCLEOTIDE SEQUENCE [LARGE SCALE GENOMIC DNA]</scope>
</reference>
<evidence type="ECO:0000256" key="4">
    <source>
        <dbReference type="ARBA" id="ARBA00022692"/>
    </source>
</evidence>
<proteinExistence type="inferred from homology"/>
<keyword evidence="16" id="KW-1185">Reference proteome</keyword>
<keyword evidence="9" id="KW-0496">Mitochondrion</keyword>
<feature type="repeat" description="Solcar" evidence="12">
    <location>
        <begin position="190"/>
        <end position="280"/>
    </location>
</feature>
<organism evidence="15 16">
    <name type="scientific">Tetraparma gracilis</name>
    <dbReference type="NCBI Taxonomy" id="2962635"/>
    <lineage>
        <taxon>Eukaryota</taxon>
        <taxon>Sar</taxon>
        <taxon>Stramenopiles</taxon>
        <taxon>Ochrophyta</taxon>
        <taxon>Bolidophyceae</taxon>
        <taxon>Parmales</taxon>
        <taxon>Triparmaceae</taxon>
        <taxon>Tetraparma</taxon>
    </lineage>
</organism>
<keyword evidence="3 13" id="KW-0813">Transport</keyword>
<sequence length="538" mass="57669">YLSDPVAAARHTAKKAVESEKLKGSSPGETADATSASILATIEARTNKIEQKVFDYSDFCSVQEAINGLPGICSLISYCSKLKGKEQISADDYKVACRVVRGGMASRPQADFIFQLFDLNKDGYISPSDAMSVTGVDFYNSLKAVKGRDGWLTFAPPTAFTPKTAAPAASAKAEKAKSPPKPTTFVGKLVDFFEHFALGALAGGIGAAAVYPIDLVKTRMQNQRVVPGKEAMYRSSWDCFKKTLKAEGAVGMYSGLLPQMLGVAPEKAIKLTVNDLLRATFTTVGDDGDDKIALPLEVLSGAGAGFAQVFVTNPLEITKIRLQMQGEDARVAMAAGKPRPDEKTFFKIAQELGIKGLYKGAGACWARDVPFSAIYFPAYAYFKHALSEGGDPSKTTPFSLFAAGMAAGVPAAFLTTPFDVIKTRLQVVARDGEMKYTGMLDCAGKLMEAEGIGAFFKGSGMRVFRSSPQFGITLMSYEMLSSLVYGKDGNKNASPPTNAPIVMKDYYSAFPRSNQSVGGKFESTTNMLAWLGQQPPEE</sequence>
<keyword evidence="5" id="KW-0677">Repeat</keyword>
<feature type="repeat" description="Solcar" evidence="12">
    <location>
        <begin position="292"/>
        <end position="385"/>
    </location>
</feature>
<evidence type="ECO:0000256" key="2">
    <source>
        <dbReference type="ARBA" id="ARBA00006375"/>
    </source>
</evidence>
<accession>A0ABQ6MAU0</accession>
<dbReference type="InterPro" id="IPR023395">
    <property type="entry name" value="MCP_dom_sf"/>
</dbReference>
<dbReference type="InterPro" id="IPR011992">
    <property type="entry name" value="EF-hand-dom_pair"/>
</dbReference>
<dbReference type="InterPro" id="IPR051028">
    <property type="entry name" value="Mito_Solute_Carrier"/>
</dbReference>
<feature type="non-terminal residue" evidence="15">
    <location>
        <position position="1"/>
    </location>
</feature>
<keyword evidence="4 12" id="KW-0812">Transmembrane</keyword>
<evidence type="ECO:0000256" key="7">
    <source>
        <dbReference type="ARBA" id="ARBA00022837"/>
    </source>
</evidence>
<keyword evidence="6" id="KW-0999">Mitochondrion inner membrane</keyword>
<comment type="caution">
    <text evidence="15">The sequence shown here is derived from an EMBL/GenBank/DDBJ whole genome shotgun (WGS) entry which is preliminary data.</text>
</comment>
<dbReference type="PROSITE" id="PS50920">
    <property type="entry name" value="SOLCAR"/>
    <property type="match status" value="3"/>
</dbReference>
<comment type="subunit">
    <text evidence="11">Homodimer (via N-terminus).</text>
</comment>
<evidence type="ECO:0000256" key="1">
    <source>
        <dbReference type="ARBA" id="ARBA00004448"/>
    </source>
</evidence>
<protein>
    <recommendedName>
        <fullName evidence="14">EF-hand domain-containing protein</fullName>
    </recommendedName>
</protein>
<dbReference type="Gene3D" id="1.50.40.10">
    <property type="entry name" value="Mitochondrial carrier domain"/>
    <property type="match status" value="1"/>
</dbReference>
<dbReference type="PRINTS" id="PR00926">
    <property type="entry name" value="MITOCARRIER"/>
</dbReference>
<dbReference type="PROSITE" id="PS50222">
    <property type="entry name" value="EF_HAND_2"/>
    <property type="match status" value="1"/>
</dbReference>
<evidence type="ECO:0000256" key="10">
    <source>
        <dbReference type="ARBA" id="ARBA00023136"/>
    </source>
</evidence>
<dbReference type="InterPro" id="IPR002048">
    <property type="entry name" value="EF_hand_dom"/>
</dbReference>
<dbReference type="Proteomes" id="UP001165060">
    <property type="component" value="Unassembled WGS sequence"/>
</dbReference>
<dbReference type="Pfam" id="PF00153">
    <property type="entry name" value="Mito_carr"/>
    <property type="match status" value="3"/>
</dbReference>
<dbReference type="PANTHER" id="PTHR45678">
    <property type="entry name" value="MITOCHONDRIAL 2-OXODICARBOXYLATE CARRIER 1-RELATED"/>
    <property type="match status" value="1"/>
</dbReference>
<evidence type="ECO:0000256" key="6">
    <source>
        <dbReference type="ARBA" id="ARBA00022792"/>
    </source>
</evidence>
<keyword evidence="10 12" id="KW-0472">Membrane</keyword>
<keyword evidence="8" id="KW-1133">Transmembrane helix</keyword>
<evidence type="ECO:0000256" key="11">
    <source>
        <dbReference type="ARBA" id="ARBA00038674"/>
    </source>
</evidence>
<evidence type="ECO:0000256" key="13">
    <source>
        <dbReference type="RuleBase" id="RU000488"/>
    </source>
</evidence>
<dbReference type="SUPFAM" id="SSF47473">
    <property type="entry name" value="EF-hand"/>
    <property type="match status" value="1"/>
</dbReference>
<evidence type="ECO:0000256" key="12">
    <source>
        <dbReference type="PROSITE-ProRule" id="PRU00282"/>
    </source>
</evidence>
<feature type="domain" description="EF-hand" evidence="14">
    <location>
        <begin position="105"/>
        <end position="140"/>
    </location>
</feature>
<evidence type="ECO:0000256" key="9">
    <source>
        <dbReference type="ARBA" id="ARBA00023128"/>
    </source>
</evidence>
<evidence type="ECO:0000313" key="15">
    <source>
        <dbReference type="EMBL" id="GMI22881.1"/>
    </source>
</evidence>
<dbReference type="SUPFAM" id="SSF103506">
    <property type="entry name" value="Mitochondrial carrier"/>
    <property type="match status" value="1"/>
</dbReference>
<keyword evidence="7" id="KW-0106">Calcium</keyword>
<dbReference type="InterPro" id="IPR018108">
    <property type="entry name" value="MCP_transmembrane"/>
</dbReference>
<gene>
    <name evidence="15" type="ORF">TeGR_g11991</name>
</gene>
<dbReference type="EMBL" id="BRYB01000108">
    <property type="protein sequence ID" value="GMI22881.1"/>
    <property type="molecule type" value="Genomic_DNA"/>
</dbReference>
<evidence type="ECO:0000259" key="14">
    <source>
        <dbReference type="PROSITE" id="PS50222"/>
    </source>
</evidence>
<feature type="repeat" description="Solcar" evidence="12">
    <location>
        <begin position="395"/>
        <end position="483"/>
    </location>
</feature>
<evidence type="ECO:0000256" key="8">
    <source>
        <dbReference type="ARBA" id="ARBA00022989"/>
    </source>
</evidence>
<name>A0ABQ6MAU0_9STRA</name>
<evidence type="ECO:0000256" key="5">
    <source>
        <dbReference type="ARBA" id="ARBA00022737"/>
    </source>
</evidence>
<evidence type="ECO:0000313" key="16">
    <source>
        <dbReference type="Proteomes" id="UP001165060"/>
    </source>
</evidence>
<dbReference type="PANTHER" id="PTHR45678:SF9">
    <property type="entry name" value="CALCIUM-BINDING MITOCHONDRIAL CARRIER PROTEIN ARALAR1"/>
    <property type="match status" value="1"/>
</dbReference>
<comment type="subcellular location">
    <subcellularLocation>
        <location evidence="1">Mitochondrion inner membrane</location>
        <topology evidence="1">Multi-pass membrane protein</topology>
    </subcellularLocation>
</comment>
<comment type="similarity">
    <text evidence="2 13">Belongs to the mitochondrial carrier (TC 2.A.29) family.</text>
</comment>
<evidence type="ECO:0000256" key="3">
    <source>
        <dbReference type="ARBA" id="ARBA00022448"/>
    </source>
</evidence>
<dbReference type="InterPro" id="IPR002067">
    <property type="entry name" value="MCP"/>
</dbReference>